<comment type="catalytic activity">
    <reaction evidence="6">
        <text>NAD(+) + H2O = ADP-D-ribose + nicotinamide + H(+)</text>
        <dbReference type="Rhea" id="RHEA:16301"/>
        <dbReference type="ChEBI" id="CHEBI:15377"/>
        <dbReference type="ChEBI" id="CHEBI:15378"/>
        <dbReference type="ChEBI" id="CHEBI:17154"/>
        <dbReference type="ChEBI" id="CHEBI:57540"/>
        <dbReference type="ChEBI" id="CHEBI:57967"/>
        <dbReference type="EC" id="3.2.2.6"/>
    </reaction>
    <physiologicalReaction direction="left-to-right" evidence="6">
        <dbReference type="Rhea" id="RHEA:16302"/>
    </physiologicalReaction>
</comment>
<feature type="domain" description="TIR" evidence="8">
    <location>
        <begin position="25"/>
        <end position="163"/>
    </location>
</feature>
<evidence type="ECO:0000259" key="8">
    <source>
        <dbReference type="PROSITE" id="PS50104"/>
    </source>
</evidence>
<dbReference type="InterPro" id="IPR045344">
    <property type="entry name" value="C-JID"/>
</dbReference>
<dbReference type="Gene3D" id="3.40.50.10140">
    <property type="entry name" value="Toll/interleukin-1 receptor homology (TIR) domain"/>
    <property type="match status" value="1"/>
</dbReference>
<dbReference type="FunFam" id="3.40.50.10140:FF:000007">
    <property type="entry name" value="Disease resistance protein (TIR-NBS-LRR class)"/>
    <property type="match status" value="1"/>
</dbReference>
<comment type="caution">
    <text evidence="9">The sequence shown here is derived from an EMBL/GenBank/DDBJ whole genome shotgun (WGS) entry which is preliminary data.</text>
</comment>
<dbReference type="Pfam" id="PF20160">
    <property type="entry name" value="C-JID"/>
    <property type="match status" value="1"/>
</dbReference>
<dbReference type="PANTHER" id="PTHR32009">
    <property type="entry name" value="TMV RESISTANCE PROTEIN N-LIKE"/>
    <property type="match status" value="1"/>
</dbReference>
<keyword evidence="5" id="KW-0520">NAD</keyword>
<dbReference type="SUPFAM" id="SSF52200">
    <property type="entry name" value="Toll/Interleukin receptor TIR domain"/>
    <property type="match status" value="1"/>
</dbReference>
<feature type="region of interest" description="Disordered" evidence="7">
    <location>
        <begin position="399"/>
        <end position="429"/>
    </location>
</feature>
<sequence length="429" mass="49387">MASSSTAKGSSASSSSSFDSSGIQWEYEVFLSFRGEDTRHTFTDHLYTALKDRGICTFRDDEGLERGKEISSELLETIERSRFSIIVLSKNYVSSTWCLKELAKILECKDKKKQKVFPVFYKVDPSDIGNQSGDFETAFHKHEEDYKDNPDKVQKWRSALTKVENLSGWHLQEGREWKVPPTLQVNRFSHQFHIQLPESEIPKWFRCRSEGDSVAIELRPNWLNDEFMGIAICGVYAPDPVDLNNGIERISIGMSIMRNDYAFVFDTPGFTSVESNYLCLTFVSRVMFEHDYSYKITEEDTSSEYKSSDDVPCGSTCIHARFSWTSKVIKCGIRLVYKQDIEDFQELMAAEGSTFHQNHNCSLAEGRSRCWCRFFMPTRLEYHCNTRINYSGSGLGVPNYARPEHSDGDEEPDLAKKRRPRRDGIFRSI</sequence>
<protein>
    <recommendedName>
        <fullName evidence="1">ADP-ribosyl cyclase/cyclic ADP-ribose hydrolase</fullName>
        <ecNumber evidence="1">3.2.2.6</ecNumber>
    </recommendedName>
</protein>
<name>A0AAD9Z777_9ROSI</name>
<dbReference type="Pfam" id="PF01582">
    <property type="entry name" value="TIR"/>
    <property type="match status" value="1"/>
</dbReference>
<evidence type="ECO:0000256" key="7">
    <source>
        <dbReference type="SAM" id="MobiDB-lite"/>
    </source>
</evidence>
<evidence type="ECO:0000256" key="2">
    <source>
        <dbReference type="ARBA" id="ARBA00022614"/>
    </source>
</evidence>
<keyword evidence="3" id="KW-0677">Repeat</keyword>
<gene>
    <name evidence="9" type="ORF">Dsin_033135</name>
</gene>
<proteinExistence type="predicted"/>
<dbReference type="GO" id="GO:0006950">
    <property type="term" value="P:response to stress"/>
    <property type="evidence" value="ECO:0007669"/>
    <property type="project" value="UniProtKB-ARBA"/>
</dbReference>
<evidence type="ECO:0000256" key="4">
    <source>
        <dbReference type="ARBA" id="ARBA00022801"/>
    </source>
</evidence>
<dbReference type="SMART" id="SM00255">
    <property type="entry name" value="TIR"/>
    <property type="match status" value="1"/>
</dbReference>
<evidence type="ECO:0000313" key="10">
    <source>
        <dbReference type="Proteomes" id="UP001281410"/>
    </source>
</evidence>
<dbReference type="Proteomes" id="UP001281410">
    <property type="component" value="Unassembled WGS sequence"/>
</dbReference>
<dbReference type="GO" id="GO:0007165">
    <property type="term" value="P:signal transduction"/>
    <property type="evidence" value="ECO:0007669"/>
    <property type="project" value="InterPro"/>
</dbReference>
<keyword evidence="10" id="KW-1185">Reference proteome</keyword>
<dbReference type="GO" id="GO:0061809">
    <property type="term" value="F:NAD+ nucleosidase activity, cyclic ADP-ribose generating"/>
    <property type="evidence" value="ECO:0007669"/>
    <property type="project" value="UniProtKB-EC"/>
</dbReference>
<reference evidence="9" key="1">
    <citation type="journal article" date="2023" name="Plant J.">
        <title>Genome sequences and population genomics provide insights into the demographic history, inbreeding, and mutation load of two 'living fossil' tree species of Dipteronia.</title>
        <authorList>
            <person name="Feng Y."/>
            <person name="Comes H.P."/>
            <person name="Chen J."/>
            <person name="Zhu S."/>
            <person name="Lu R."/>
            <person name="Zhang X."/>
            <person name="Li P."/>
            <person name="Qiu J."/>
            <person name="Olsen K.M."/>
            <person name="Qiu Y."/>
        </authorList>
    </citation>
    <scope>NUCLEOTIDE SEQUENCE</scope>
    <source>
        <strain evidence="9">NBL</strain>
    </source>
</reference>
<accession>A0AAD9Z777</accession>
<keyword evidence="4" id="KW-0378">Hydrolase</keyword>
<evidence type="ECO:0000256" key="6">
    <source>
        <dbReference type="ARBA" id="ARBA00047304"/>
    </source>
</evidence>
<dbReference type="EMBL" id="JANJYJ010000698">
    <property type="protein sequence ID" value="KAK3172206.1"/>
    <property type="molecule type" value="Genomic_DNA"/>
</dbReference>
<dbReference type="EC" id="3.2.2.6" evidence="1"/>
<keyword evidence="2" id="KW-0433">Leucine-rich repeat</keyword>
<evidence type="ECO:0000256" key="3">
    <source>
        <dbReference type="ARBA" id="ARBA00022737"/>
    </source>
</evidence>
<evidence type="ECO:0000313" key="9">
    <source>
        <dbReference type="EMBL" id="KAK3172206.1"/>
    </source>
</evidence>
<dbReference type="PANTHER" id="PTHR32009:SF39">
    <property type="entry name" value="TIR DOMAIN-CONTAINING PROTEIN"/>
    <property type="match status" value="1"/>
</dbReference>
<organism evidence="9 10">
    <name type="scientific">Dipteronia sinensis</name>
    <dbReference type="NCBI Taxonomy" id="43782"/>
    <lineage>
        <taxon>Eukaryota</taxon>
        <taxon>Viridiplantae</taxon>
        <taxon>Streptophyta</taxon>
        <taxon>Embryophyta</taxon>
        <taxon>Tracheophyta</taxon>
        <taxon>Spermatophyta</taxon>
        <taxon>Magnoliopsida</taxon>
        <taxon>eudicotyledons</taxon>
        <taxon>Gunneridae</taxon>
        <taxon>Pentapetalae</taxon>
        <taxon>rosids</taxon>
        <taxon>malvids</taxon>
        <taxon>Sapindales</taxon>
        <taxon>Sapindaceae</taxon>
        <taxon>Hippocastanoideae</taxon>
        <taxon>Acereae</taxon>
        <taxon>Dipteronia</taxon>
    </lineage>
</organism>
<dbReference type="InterPro" id="IPR035897">
    <property type="entry name" value="Toll_tir_struct_dom_sf"/>
</dbReference>
<dbReference type="AlphaFoldDB" id="A0AAD9Z777"/>
<evidence type="ECO:0000256" key="1">
    <source>
        <dbReference type="ARBA" id="ARBA00011982"/>
    </source>
</evidence>
<evidence type="ECO:0000256" key="5">
    <source>
        <dbReference type="ARBA" id="ARBA00023027"/>
    </source>
</evidence>
<dbReference type="InterPro" id="IPR000157">
    <property type="entry name" value="TIR_dom"/>
</dbReference>
<dbReference type="PROSITE" id="PS50104">
    <property type="entry name" value="TIR"/>
    <property type="match status" value="1"/>
</dbReference>